<keyword evidence="2" id="KW-1185">Reference proteome</keyword>
<evidence type="ECO:0000313" key="2">
    <source>
        <dbReference type="Proteomes" id="UP001164539"/>
    </source>
</evidence>
<organism evidence="1 2">
    <name type="scientific">Melia azedarach</name>
    <name type="common">Chinaberry tree</name>
    <dbReference type="NCBI Taxonomy" id="155640"/>
    <lineage>
        <taxon>Eukaryota</taxon>
        <taxon>Viridiplantae</taxon>
        <taxon>Streptophyta</taxon>
        <taxon>Embryophyta</taxon>
        <taxon>Tracheophyta</taxon>
        <taxon>Spermatophyta</taxon>
        <taxon>Magnoliopsida</taxon>
        <taxon>eudicotyledons</taxon>
        <taxon>Gunneridae</taxon>
        <taxon>Pentapetalae</taxon>
        <taxon>rosids</taxon>
        <taxon>malvids</taxon>
        <taxon>Sapindales</taxon>
        <taxon>Meliaceae</taxon>
        <taxon>Melia</taxon>
    </lineage>
</organism>
<proteinExistence type="predicted"/>
<accession>A0ACC1XH24</accession>
<name>A0ACC1XH24_MELAZ</name>
<protein>
    <submittedName>
        <fullName evidence="1">Two-component response regulator</fullName>
    </submittedName>
</protein>
<evidence type="ECO:0000313" key="1">
    <source>
        <dbReference type="EMBL" id="KAJ4710431.1"/>
    </source>
</evidence>
<comment type="caution">
    <text evidence="1">The sequence shown here is derived from an EMBL/GenBank/DDBJ whole genome shotgun (WGS) entry which is preliminary data.</text>
</comment>
<dbReference type="Proteomes" id="UP001164539">
    <property type="component" value="Chromosome 9"/>
</dbReference>
<dbReference type="EMBL" id="CM051402">
    <property type="protein sequence ID" value="KAJ4710431.1"/>
    <property type="molecule type" value="Genomic_DNA"/>
</dbReference>
<reference evidence="1 2" key="1">
    <citation type="journal article" date="2023" name="Science">
        <title>Complex scaffold remodeling in plant triterpene biosynthesis.</title>
        <authorList>
            <person name="De La Pena R."/>
            <person name="Hodgson H."/>
            <person name="Liu J.C."/>
            <person name="Stephenson M.J."/>
            <person name="Martin A.C."/>
            <person name="Owen C."/>
            <person name="Harkess A."/>
            <person name="Leebens-Mack J."/>
            <person name="Jimenez L.E."/>
            <person name="Osbourn A."/>
            <person name="Sattely E.S."/>
        </authorList>
    </citation>
    <scope>NUCLEOTIDE SEQUENCE [LARGE SCALE GENOMIC DNA]</scope>
    <source>
        <strain evidence="2">cv. JPN11</strain>
        <tissue evidence="1">Leaf</tissue>
    </source>
</reference>
<gene>
    <name evidence="1" type="ORF">OWV82_016617</name>
</gene>
<sequence length="214" mass="23893">MTIPEQFPTGLRVLVVNDDTSCLRILETILRRCLYNVTTCSQAAVALNLLRKKKGCFDVVLSDVHMPDVDGYILLEHIGLEMDLLVIMMSADERVSAVMKGIFHGACDYLIKPIREEELRNIWQHVIRKKWNENKEVEYSSSFEVNVDNNVQSYSTMAFRVAAQVPTAGQVPTLVPSLADIPASYDANSGEMLNQGPLGNLGFIVDELAFEVSL</sequence>